<reference evidence="3" key="1">
    <citation type="journal article" date="2019" name="Int. J. Syst. Evol. Microbiol.">
        <title>The Global Catalogue of Microorganisms (GCM) 10K type strain sequencing project: providing services to taxonomists for standard genome sequencing and annotation.</title>
        <authorList>
            <consortium name="The Broad Institute Genomics Platform"/>
            <consortium name="The Broad Institute Genome Sequencing Center for Infectious Disease"/>
            <person name="Wu L."/>
            <person name="Ma J."/>
        </authorList>
    </citation>
    <scope>NUCLEOTIDE SEQUENCE [LARGE SCALE GENOMIC DNA]</scope>
    <source>
        <strain evidence="3">CCUG 62114</strain>
    </source>
</reference>
<keyword evidence="3" id="KW-1185">Reference proteome</keyword>
<keyword evidence="1" id="KW-0472">Membrane</keyword>
<feature type="transmembrane region" description="Helical" evidence="1">
    <location>
        <begin position="33"/>
        <end position="51"/>
    </location>
</feature>
<comment type="caution">
    <text evidence="2">The sequence shown here is derived from an EMBL/GenBank/DDBJ whole genome shotgun (WGS) entry which is preliminary data.</text>
</comment>
<sequence length="84" mass="9837">MKYILYIIFSLVIISGCYGFYLQSQKDITAPKFIGAAVAGFFFVWMPLFIYHRYKGKDIRKYMITDETIKTIKDEADSFIEKKG</sequence>
<evidence type="ECO:0008006" key="4">
    <source>
        <dbReference type="Google" id="ProtNLM"/>
    </source>
</evidence>
<evidence type="ECO:0000313" key="3">
    <source>
        <dbReference type="Proteomes" id="UP001596997"/>
    </source>
</evidence>
<gene>
    <name evidence="2" type="ORF">ACFQ1O_10915</name>
</gene>
<dbReference type="RefSeq" id="WP_377716058.1">
    <property type="nucleotide sequence ID" value="NZ_JBHTJM010000009.1"/>
</dbReference>
<keyword evidence="1" id="KW-1133">Transmembrane helix</keyword>
<evidence type="ECO:0000313" key="2">
    <source>
        <dbReference type="EMBL" id="MFD0964513.1"/>
    </source>
</evidence>
<dbReference type="PROSITE" id="PS51257">
    <property type="entry name" value="PROKAR_LIPOPROTEIN"/>
    <property type="match status" value="1"/>
</dbReference>
<accession>A0ABW3I3Q6</accession>
<evidence type="ECO:0000256" key="1">
    <source>
        <dbReference type="SAM" id="Phobius"/>
    </source>
</evidence>
<keyword evidence="1" id="KW-0812">Transmembrane</keyword>
<organism evidence="2 3">
    <name type="scientific">Pseudofulvibacter geojedonensis</name>
    <dbReference type="NCBI Taxonomy" id="1123758"/>
    <lineage>
        <taxon>Bacteria</taxon>
        <taxon>Pseudomonadati</taxon>
        <taxon>Bacteroidota</taxon>
        <taxon>Flavobacteriia</taxon>
        <taxon>Flavobacteriales</taxon>
        <taxon>Flavobacteriaceae</taxon>
        <taxon>Pseudofulvibacter</taxon>
    </lineage>
</organism>
<proteinExistence type="predicted"/>
<dbReference type="Proteomes" id="UP001596997">
    <property type="component" value="Unassembled WGS sequence"/>
</dbReference>
<dbReference type="EMBL" id="JBHTJM010000009">
    <property type="protein sequence ID" value="MFD0964513.1"/>
    <property type="molecule type" value="Genomic_DNA"/>
</dbReference>
<name>A0ABW3I3Q6_9FLAO</name>
<feature type="transmembrane region" description="Helical" evidence="1">
    <location>
        <begin position="5"/>
        <end position="21"/>
    </location>
</feature>
<protein>
    <recommendedName>
        <fullName evidence="4">Lipoprotein</fullName>
    </recommendedName>
</protein>